<protein>
    <recommendedName>
        <fullName evidence="8">Endoglucanase</fullName>
        <ecNumber evidence="8">3.2.1.4</ecNumber>
    </recommendedName>
</protein>
<evidence type="ECO:0000256" key="7">
    <source>
        <dbReference type="PROSITE-ProRule" id="PRU10060"/>
    </source>
</evidence>
<name>A0A4R0N0G9_9SPHI</name>
<dbReference type="Gene3D" id="2.60.40.10">
    <property type="entry name" value="Immunoglobulins"/>
    <property type="match status" value="1"/>
</dbReference>
<evidence type="ECO:0000256" key="6">
    <source>
        <dbReference type="PROSITE-ProRule" id="PRU10059"/>
    </source>
</evidence>
<evidence type="ECO:0000256" key="5">
    <source>
        <dbReference type="ARBA" id="ARBA00023326"/>
    </source>
</evidence>
<dbReference type="GO" id="GO:0030245">
    <property type="term" value="P:cellulose catabolic process"/>
    <property type="evidence" value="ECO:0007669"/>
    <property type="project" value="UniProtKB-KW"/>
</dbReference>
<dbReference type="CDD" id="cd02850">
    <property type="entry name" value="E_set_Cellulase_N"/>
    <property type="match status" value="1"/>
</dbReference>
<evidence type="ECO:0000256" key="3">
    <source>
        <dbReference type="ARBA" id="ARBA00023277"/>
    </source>
</evidence>
<evidence type="ECO:0000259" key="10">
    <source>
        <dbReference type="Pfam" id="PF02927"/>
    </source>
</evidence>
<dbReference type="InterPro" id="IPR004197">
    <property type="entry name" value="Cellulase_Ig-like"/>
</dbReference>
<keyword evidence="3 6" id="KW-0119">Carbohydrate metabolism</keyword>
<feature type="domain" description="Cellulase Ig-like" evidence="10">
    <location>
        <begin position="35"/>
        <end position="112"/>
    </location>
</feature>
<sequence length="596" mass="66754">MSFFFKSFLLSSFLIFVNITLNAQQVNLNNLFLSENIRFNQLGFYPNAQKIAVVSADSLTKFEIITAKENKIVFSGNLQPSTNVALNGKKTLIANFSDFTKPGDYIIYIPDMGYSYQFSIKNDVFADLAKGTVKAFYYQRASMALPEKYAGPWFRNAGHPDNKVLIHPSAATEKKPTGTIISAPRGWYDAGDYNKYIVNSGITTGTLLSLYEDFPSYVKKINLNIPESSNKVPDELDEILWNVRWMLCMQDQDDGGVYNKLTNAFFDGMVMPEITKLPRYVVQKGTSATLDFAAVTAQASRIFRKYETQLPGLSDSCLNAAKKAWDWAIKNPSMSYDQNSMNNKYEPKITTGGYGDRNFTDEFIWAAIELYLTTQNEKYYTAVNILPDERMPLPSWNNVRLLGYYSLLRNEAALKNNQKTDAEIIKKRLLKMANDFIEGASSTAYQTVMGKTNRDFGWGSNANAANQGIVLIQAYQITKDKKYLDHALSNLDYLLGRNATGFSYVTGFGSKTPMFPHHRPSAADRIKEPVPGFLVGGPNPGKQDGVALPSMVADEAYTDSMNSYAANEIAINWNAPLVYLVNAIQALQYECGYSKN</sequence>
<organism evidence="11 12">
    <name type="scientific">Pedobacter frigiditerrae</name>
    <dbReference type="NCBI Taxonomy" id="2530452"/>
    <lineage>
        <taxon>Bacteria</taxon>
        <taxon>Pseudomonadati</taxon>
        <taxon>Bacteroidota</taxon>
        <taxon>Sphingobacteriia</taxon>
        <taxon>Sphingobacteriales</taxon>
        <taxon>Sphingobacteriaceae</taxon>
        <taxon>Pedobacter</taxon>
    </lineage>
</organism>
<dbReference type="EMBL" id="SJSK01000002">
    <property type="protein sequence ID" value="TCC91784.1"/>
    <property type="molecule type" value="Genomic_DNA"/>
</dbReference>
<dbReference type="AlphaFoldDB" id="A0A4R0N0G9"/>
<dbReference type="InterPro" id="IPR008928">
    <property type="entry name" value="6-hairpin_glycosidase_sf"/>
</dbReference>
<dbReference type="SUPFAM" id="SSF48208">
    <property type="entry name" value="Six-hairpin glycosidases"/>
    <property type="match status" value="1"/>
</dbReference>
<dbReference type="PROSITE" id="PS00698">
    <property type="entry name" value="GH9_3"/>
    <property type="match status" value="1"/>
</dbReference>
<evidence type="ECO:0000256" key="2">
    <source>
        <dbReference type="ARBA" id="ARBA00022801"/>
    </source>
</evidence>
<keyword evidence="8" id="KW-0732">Signal</keyword>
<feature type="signal peptide" evidence="8">
    <location>
        <begin position="1"/>
        <end position="23"/>
    </location>
</feature>
<dbReference type="Pfam" id="PF02927">
    <property type="entry name" value="CelD_N"/>
    <property type="match status" value="1"/>
</dbReference>
<dbReference type="GO" id="GO:0008810">
    <property type="term" value="F:cellulase activity"/>
    <property type="evidence" value="ECO:0007669"/>
    <property type="project" value="UniProtKB-EC"/>
</dbReference>
<dbReference type="PROSITE" id="PS00592">
    <property type="entry name" value="GH9_2"/>
    <property type="match status" value="1"/>
</dbReference>
<dbReference type="RefSeq" id="WP_131552723.1">
    <property type="nucleotide sequence ID" value="NZ_SJSK01000002.1"/>
</dbReference>
<dbReference type="OrthoDB" id="9808897at2"/>
<feature type="domain" description="Glycoside hydrolase family 9" evidence="9">
    <location>
        <begin position="125"/>
        <end position="580"/>
    </location>
</feature>
<keyword evidence="12" id="KW-1185">Reference proteome</keyword>
<evidence type="ECO:0000256" key="1">
    <source>
        <dbReference type="ARBA" id="ARBA00007072"/>
    </source>
</evidence>
<keyword evidence="2 6" id="KW-0378">Hydrolase</keyword>
<evidence type="ECO:0000256" key="4">
    <source>
        <dbReference type="ARBA" id="ARBA00023295"/>
    </source>
</evidence>
<proteinExistence type="inferred from homology"/>
<feature type="active site" evidence="7">
    <location>
        <position position="559"/>
    </location>
</feature>
<dbReference type="InterPro" id="IPR033126">
    <property type="entry name" value="Glyco_hydro_9_Asp/Glu_AS"/>
</dbReference>
<keyword evidence="8" id="KW-0136">Cellulose degradation</keyword>
<comment type="caution">
    <text evidence="11">The sequence shown here is derived from an EMBL/GenBank/DDBJ whole genome shotgun (WGS) entry which is preliminary data.</text>
</comment>
<dbReference type="Gene3D" id="1.50.10.10">
    <property type="match status" value="1"/>
</dbReference>
<dbReference type="InterPro" id="IPR014756">
    <property type="entry name" value="Ig_E-set"/>
</dbReference>
<evidence type="ECO:0000313" key="11">
    <source>
        <dbReference type="EMBL" id="TCC91784.1"/>
    </source>
</evidence>
<accession>A0A4R0N0G9</accession>
<dbReference type="Proteomes" id="UP000292884">
    <property type="component" value="Unassembled WGS sequence"/>
</dbReference>
<evidence type="ECO:0000259" key="9">
    <source>
        <dbReference type="Pfam" id="PF00759"/>
    </source>
</evidence>
<feature type="chain" id="PRO_5021035789" description="Endoglucanase" evidence="8">
    <location>
        <begin position="24"/>
        <end position="596"/>
    </location>
</feature>
<dbReference type="EC" id="3.2.1.4" evidence="8"/>
<reference evidence="11 12" key="1">
    <citation type="submission" date="2019-02" db="EMBL/GenBank/DDBJ databases">
        <title>Pedobacter sp. RP-1-13 sp. nov., isolated from Arctic soil.</title>
        <authorList>
            <person name="Dahal R.H."/>
        </authorList>
    </citation>
    <scope>NUCLEOTIDE SEQUENCE [LARGE SCALE GENOMIC DNA]</scope>
    <source>
        <strain evidence="11 12">RP-1-13</strain>
    </source>
</reference>
<keyword evidence="4 6" id="KW-0326">Glycosidase</keyword>
<comment type="similarity">
    <text evidence="1 6 8">Belongs to the glycosyl hydrolase 9 (cellulase E) family.</text>
</comment>
<feature type="active site" evidence="6">
    <location>
        <position position="517"/>
    </location>
</feature>
<dbReference type="Pfam" id="PF00759">
    <property type="entry name" value="Glyco_hydro_9"/>
    <property type="match status" value="1"/>
</dbReference>
<dbReference type="InterPro" id="IPR013783">
    <property type="entry name" value="Ig-like_fold"/>
</dbReference>
<dbReference type="InterPro" id="IPR018221">
    <property type="entry name" value="Glyco_hydro_9_His_AS"/>
</dbReference>
<comment type="catalytic activity">
    <reaction evidence="8">
        <text>Endohydrolysis of (1-&gt;4)-beta-D-glucosidic linkages in cellulose, lichenin and cereal beta-D-glucans.</text>
        <dbReference type="EC" id="3.2.1.4"/>
    </reaction>
</comment>
<dbReference type="InterPro" id="IPR012341">
    <property type="entry name" value="6hp_glycosidase-like_sf"/>
</dbReference>
<dbReference type="InterPro" id="IPR001701">
    <property type="entry name" value="Glyco_hydro_9"/>
</dbReference>
<dbReference type="SUPFAM" id="SSF81296">
    <property type="entry name" value="E set domains"/>
    <property type="match status" value="1"/>
</dbReference>
<evidence type="ECO:0000313" key="12">
    <source>
        <dbReference type="Proteomes" id="UP000292884"/>
    </source>
</evidence>
<gene>
    <name evidence="11" type="ORF">EZ428_08510</name>
</gene>
<dbReference type="PANTHER" id="PTHR22298">
    <property type="entry name" value="ENDO-1,4-BETA-GLUCANASE"/>
    <property type="match status" value="1"/>
</dbReference>
<feature type="active site" evidence="7">
    <location>
        <position position="568"/>
    </location>
</feature>
<keyword evidence="5 6" id="KW-0624">Polysaccharide degradation</keyword>
<evidence type="ECO:0000256" key="8">
    <source>
        <dbReference type="RuleBase" id="RU361166"/>
    </source>
</evidence>